<keyword evidence="3" id="KW-0413">Isomerase</keyword>
<keyword evidence="4" id="KW-1185">Reference proteome</keyword>
<evidence type="ECO:0000313" key="3">
    <source>
        <dbReference type="EMBL" id="QEL18484.1"/>
    </source>
</evidence>
<organism evidence="3 4">
    <name type="scientific">Limnoglobus roseus</name>
    <dbReference type="NCBI Taxonomy" id="2598579"/>
    <lineage>
        <taxon>Bacteria</taxon>
        <taxon>Pseudomonadati</taxon>
        <taxon>Planctomycetota</taxon>
        <taxon>Planctomycetia</taxon>
        <taxon>Gemmatales</taxon>
        <taxon>Gemmataceae</taxon>
        <taxon>Limnoglobus</taxon>
    </lineage>
</organism>
<evidence type="ECO:0000256" key="1">
    <source>
        <dbReference type="SAM" id="SignalP"/>
    </source>
</evidence>
<name>A0A5C1AMQ5_9BACT</name>
<dbReference type="PROSITE" id="PS51318">
    <property type="entry name" value="TAT"/>
    <property type="match status" value="1"/>
</dbReference>
<dbReference type="InterPro" id="IPR050312">
    <property type="entry name" value="IolE/XylAMocC-like"/>
</dbReference>
<accession>A0A5C1AMQ5</accession>
<dbReference type="Proteomes" id="UP000324974">
    <property type="component" value="Chromosome"/>
</dbReference>
<sequence>MLDRRSFLALSGAAVGSALLPRSAAAADDFGGLTVGIQSYTFRNFKELESALKKTQGVGLKYAELYRGHLPTDSSKEKIAAAKKLCAEYGVTPVAFGVESFSKNHEKNKKLFEFGKELGIKAFSADPDPDSFDSLDKLCEEYKIAIAIHPHGPVGGGKMHRWADATAVMKAVKDHNELIGTCLDTGHLIRSAQLGIDLDPVKQILEMGKRNFGLHLKDHDNKRKTDVPYGDPTGKLDVPAVLKALKDVKFSGYISIEYEAHPEDPSADVKKCVDYLKDATKKPA</sequence>
<protein>
    <submittedName>
        <fullName evidence="3">Sugar phosphate isomerase/epimerase</fullName>
    </submittedName>
</protein>
<dbReference type="RefSeq" id="WP_149112994.1">
    <property type="nucleotide sequence ID" value="NZ_CP042425.1"/>
</dbReference>
<feature type="domain" description="Xylose isomerase-like TIM barrel" evidence="2">
    <location>
        <begin position="57"/>
        <end position="278"/>
    </location>
</feature>
<dbReference type="GO" id="GO:0016853">
    <property type="term" value="F:isomerase activity"/>
    <property type="evidence" value="ECO:0007669"/>
    <property type="project" value="UniProtKB-KW"/>
</dbReference>
<dbReference type="OrthoDB" id="270456at2"/>
<feature type="chain" id="PRO_5023074841" evidence="1">
    <location>
        <begin position="27"/>
        <end position="284"/>
    </location>
</feature>
<dbReference type="KEGG" id="lrs:PX52LOC_05509"/>
<dbReference type="InterPro" id="IPR036237">
    <property type="entry name" value="Xyl_isomerase-like_sf"/>
</dbReference>
<dbReference type="InterPro" id="IPR006311">
    <property type="entry name" value="TAT_signal"/>
</dbReference>
<feature type="signal peptide" evidence="1">
    <location>
        <begin position="1"/>
        <end position="26"/>
    </location>
</feature>
<dbReference type="EMBL" id="CP042425">
    <property type="protein sequence ID" value="QEL18484.1"/>
    <property type="molecule type" value="Genomic_DNA"/>
</dbReference>
<evidence type="ECO:0000313" key="4">
    <source>
        <dbReference type="Proteomes" id="UP000324974"/>
    </source>
</evidence>
<dbReference type="AlphaFoldDB" id="A0A5C1AMQ5"/>
<dbReference type="PANTHER" id="PTHR12110:SF41">
    <property type="entry name" value="INOSOSE DEHYDRATASE"/>
    <property type="match status" value="1"/>
</dbReference>
<keyword evidence="1" id="KW-0732">Signal</keyword>
<dbReference type="Pfam" id="PF01261">
    <property type="entry name" value="AP_endonuc_2"/>
    <property type="match status" value="1"/>
</dbReference>
<reference evidence="4" key="1">
    <citation type="submission" date="2019-08" db="EMBL/GenBank/DDBJ databases">
        <title>Limnoglobus roseus gen. nov., sp. nov., a novel freshwater planctomycete with a giant genome from the family Gemmataceae.</title>
        <authorList>
            <person name="Kulichevskaya I.S."/>
            <person name="Naumoff D.G."/>
            <person name="Miroshnikov K."/>
            <person name="Ivanova A."/>
            <person name="Philippov D.A."/>
            <person name="Hakobyan A."/>
            <person name="Rijpstra I.C."/>
            <person name="Sinninghe Damste J.S."/>
            <person name="Liesack W."/>
            <person name="Dedysh S.N."/>
        </authorList>
    </citation>
    <scope>NUCLEOTIDE SEQUENCE [LARGE SCALE GENOMIC DNA]</scope>
    <source>
        <strain evidence="4">PX52</strain>
    </source>
</reference>
<dbReference type="PANTHER" id="PTHR12110">
    <property type="entry name" value="HYDROXYPYRUVATE ISOMERASE"/>
    <property type="match status" value="1"/>
</dbReference>
<dbReference type="SUPFAM" id="SSF51658">
    <property type="entry name" value="Xylose isomerase-like"/>
    <property type="match status" value="1"/>
</dbReference>
<gene>
    <name evidence="3" type="ORF">PX52LOC_05509</name>
</gene>
<dbReference type="Gene3D" id="3.20.20.150">
    <property type="entry name" value="Divalent-metal-dependent TIM barrel enzymes"/>
    <property type="match status" value="1"/>
</dbReference>
<dbReference type="InterPro" id="IPR013022">
    <property type="entry name" value="Xyl_isomerase-like_TIM-brl"/>
</dbReference>
<proteinExistence type="predicted"/>
<evidence type="ECO:0000259" key="2">
    <source>
        <dbReference type="Pfam" id="PF01261"/>
    </source>
</evidence>